<dbReference type="Proteomes" id="UP000321723">
    <property type="component" value="Unassembled WGS sequence"/>
</dbReference>
<feature type="region of interest" description="Disordered" evidence="1">
    <location>
        <begin position="1"/>
        <end position="32"/>
    </location>
</feature>
<organism evidence="2 3">
    <name type="scientific">Cellulomonas hominis</name>
    <dbReference type="NCBI Taxonomy" id="156981"/>
    <lineage>
        <taxon>Bacteria</taxon>
        <taxon>Bacillati</taxon>
        <taxon>Actinomycetota</taxon>
        <taxon>Actinomycetes</taxon>
        <taxon>Micrococcales</taxon>
        <taxon>Cellulomonadaceae</taxon>
        <taxon>Cellulomonas</taxon>
    </lineage>
</organism>
<name>A0A511FH14_9CELL</name>
<protein>
    <submittedName>
        <fullName evidence="2">Uncharacterized protein</fullName>
    </submittedName>
</protein>
<keyword evidence="3" id="KW-1185">Reference proteome</keyword>
<evidence type="ECO:0000313" key="2">
    <source>
        <dbReference type="EMBL" id="GEL47864.1"/>
    </source>
</evidence>
<accession>A0A511FH14</accession>
<proteinExistence type="predicted"/>
<evidence type="ECO:0000313" key="3">
    <source>
        <dbReference type="Proteomes" id="UP000321723"/>
    </source>
</evidence>
<dbReference type="EMBL" id="BJVQ01000051">
    <property type="protein sequence ID" value="GEL47864.1"/>
    <property type="molecule type" value="Genomic_DNA"/>
</dbReference>
<evidence type="ECO:0000256" key="1">
    <source>
        <dbReference type="SAM" id="MobiDB-lite"/>
    </source>
</evidence>
<dbReference type="AlphaFoldDB" id="A0A511FH14"/>
<comment type="caution">
    <text evidence="2">The sequence shown here is derived from an EMBL/GenBank/DDBJ whole genome shotgun (WGS) entry which is preliminary data.</text>
</comment>
<reference evidence="2 3" key="1">
    <citation type="submission" date="2019-07" db="EMBL/GenBank/DDBJ databases">
        <title>Whole genome shotgun sequence of Cellulomonas hominis NBRC 16055.</title>
        <authorList>
            <person name="Hosoyama A."/>
            <person name="Uohara A."/>
            <person name="Ohji S."/>
            <person name="Ichikawa N."/>
        </authorList>
    </citation>
    <scope>NUCLEOTIDE SEQUENCE [LARGE SCALE GENOMIC DNA]</scope>
    <source>
        <strain evidence="2 3">NBRC 16055</strain>
    </source>
</reference>
<sequence length="78" mass="8562">MAVLHGQPREGAADVAGADESDRGHARRNRVRGVVVPAAHAVGEIRWPAPRGGRTVEEHGKEVVRDMKSFRTREVTVR</sequence>
<gene>
    <name evidence="2" type="ORF">CHO01_29800</name>
</gene>